<organism evidence="1 2">
    <name type="scientific">Romanomermis culicivorax</name>
    <name type="common">Nematode worm</name>
    <dbReference type="NCBI Taxonomy" id="13658"/>
    <lineage>
        <taxon>Eukaryota</taxon>
        <taxon>Metazoa</taxon>
        <taxon>Ecdysozoa</taxon>
        <taxon>Nematoda</taxon>
        <taxon>Enoplea</taxon>
        <taxon>Dorylaimia</taxon>
        <taxon>Mermithida</taxon>
        <taxon>Mermithoidea</taxon>
        <taxon>Mermithidae</taxon>
        <taxon>Romanomermis</taxon>
    </lineage>
</organism>
<evidence type="ECO:0000313" key="2">
    <source>
        <dbReference type="WBParaSite" id="nRc.2.0.1.t00169-RA"/>
    </source>
</evidence>
<proteinExistence type="predicted"/>
<protein>
    <submittedName>
        <fullName evidence="2">Uncharacterized protein</fullName>
    </submittedName>
</protein>
<name>A0A915HEQ9_ROMCU</name>
<dbReference type="Proteomes" id="UP000887565">
    <property type="component" value="Unplaced"/>
</dbReference>
<reference evidence="2" key="1">
    <citation type="submission" date="2022-11" db="UniProtKB">
        <authorList>
            <consortium name="WormBaseParasite"/>
        </authorList>
    </citation>
    <scope>IDENTIFICATION</scope>
</reference>
<keyword evidence="1" id="KW-1185">Reference proteome</keyword>
<evidence type="ECO:0000313" key="1">
    <source>
        <dbReference type="Proteomes" id="UP000887565"/>
    </source>
</evidence>
<accession>A0A915HEQ9</accession>
<dbReference type="AlphaFoldDB" id="A0A915HEQ9"/>
<dbReference type="WBParaSite" id="nRc.2.0.1.t00169-RA">
    <property type="protein sequence ID" value="nRc.2.0.1.t00169-RA"/>
    <property type="gene ID" value="nRc.2.0.1.g00169"/>
</dbReference>
<sequence length="98" mass="10942">MLELDCPVCLLKRFDHWLVENGAQLLSSDSEIANVIVLILVSSLGKESGIDKNIASTFKQTGIVTNLSYIMHRNRSVQNAVDQNTQSVKRILRNDDEA</sequence>